<dbReference type="PROSITE" id="PS51257">
    <property type="entry name" value="PROKAR_LIPOPROTEIN"/>
    <property type="match status" value="1"/>
</dbReference>
<protein>
    <submittedName>
        <fullName evidence="7">RagB/SusD family nutrient uptake outer membrane protein</fullName>
    </submittedName>
</protein>
<evidence type="ECO:0000259" key="6">
    <source>
        <dbReference type="Pfam" id="PF14322"/>
    </source>
</evidence>
<dbReference type="InterPro" id="IPR033985">
    <property type="entry name" value="SusD-like_N"/>
</dbReference>
<feature type="domain" description="RagB/SusD" evidence="5">
    <location>
        <begin position="281"/>
        <end position="552"/>
    </location>
</feature>
<feature type="domain" description="SusD-like N-terminal" evidence="6">
    <location>
        <begin position="81"/>
        <end position="205"/>
    </location>
</feature>
<dbReference type="GO" id="GO:0009279">
    <property type="term" value="C:cell outer membrane"/>
    <property type="evidence" value="ECO:0007669"/>
    <property type="project" value="UniProtKB-SubCell"/>
</dbReference>
<accession>A0A5J4SAU1</accession>
<keyword evidence="4" id="KW-0998">Cell outer membrane</keyword>
<evidence type="ECO:0000259" key="5">
    <source>
        <dbReference type="Pfam" id="PF07980"/>
    </source>
</evidence>
<evidence type="ECO:0000256" key="2">
    <source>
        <dbReference type="ARBA" id="ARBA00022729"/>
    </source>
</evidence>
<reference evidence="7" key="1">
    <citation type="submission" date="2019-03" db="EMBL/GenBank/DDBJ databases">
        <title>Single cell metagenomics reveals metabolic interactions within the superorganism composed of flagellate Streblomastix strix and complex community of Bacteroidetes bacteria on its surface.</title>
        <authorList>
            <person name="Treitli S.C."/>
            <person name="Kolisko M."/>
            <person name="Husnik F."/>
            <person name="Keeling P."/>
            <person name="Hampl V."/>
        </authorList>
    </citation>
    <scope>NUCLEOTIDE SEQUENCE</scope>
    <source>
        <strain evidence="7">STM</strain>
    </source>
</reference>
<dbReference type="SUPFAM" id="SSF48452">
    <property type="entry name" value="TPR-like"/>
    <property type="match status" value="1"/>
</dbReference>
<proteinExistence type="predicted"/>
<evidence type="ECO:0000256" key="1">
    <source>
        <dbReference type="ARBA" id="ARBA00004442"/>
    </source>
</evidence>
<comment type="caution">
    <text evidence="7">The sequence shown here is derived from an EMBL/GenBank/DDBJ whole genome shotgun (WGS) entry which is preliminary data.</text>
</comment>
<name>A0A5J4SAU1_9ZZZZ</name>
<comment type="subcellular location">
    <subcellularLocation>
        <location evidence="1">Cell outer membrane</location>
    </subcellularLocation>
</comment>
<evidence type="ECO:0000256" key="3">
    <source>
        <dbReference type="ARBA" id="ARBA00023136"/>
    </source>
</evidence>
<dbReference type="Pfam" id="PF14322">
    <property type="entry name" value="SusD-like_3"/>
    <property type="match status" value="1"/>
</dbReference>
<dbReference type="Pfam" id="PF07980">
    <property type="entry name" value="SusD_RagB"/>
    <property type="match status" value="1"/>
</dbReference>
<organism evidence="7">
    <name type="scientific">termite gut metagenome</name>
    <dbReference type="NCBI Taxonomy" id="433724"/>
    <lineage>
        <taxon>unclassified sequences</taxon>
        <taxon>metagenomes</taxon>
        <taxon>organismal metagenomes</taxon>
    </lineage>
</organism>
<dbReference type="InterPro" id="IPR011990">
    <property type="entry name" value="TPR-like_helical_dom_sf"/>
</dbReference>
<dbReference type="AlphaFoldDB" id="A0A5J4SAU1"/>
<dbReference type="Gene3D" id="1.25.40.390">
    <property type="match status" value="1"/>
</dbReference>
<evidence type="ECO:0000256" key="4">
    <source>
        <dbReference type="ARBA" id="ARBA00023237"/>
    </source>
</evidence>
<evidence type="ECO:0000313" key="7">
    <source>
        <dbReference type="EMBL" id="KAA6343137.1"/>
    </source>
</evidence>
<sequence length="553" mass="63278">MKKISFLWILFALFLYSCELDRMPETAFTDVDFWNTENDLRNACNRLYEQLSGFSHDTRSDELVGKTQNAISSGNRTVPATSDDWKLPYDRIFISNNIITKAVNANITDAAKNRWIAEARFFRAYEYFGLVKKYGGVPLILKVFDSTDDPEIYKGRSTREDVIAQCYEDLDFAAQYLPAHASLPAANWGRVTRSAALALTARIGLNIGTLTKFHELESEGVYKAHLKRSIDAAEAVMREGHSLYADFQKLFYFDGEGSANKENIFVKVYGPNGAGTTVHGNSRGMENAVSVTRQMIDLFLYSDGLPFGKTAIITPKEETSYSTVLENRDPRLKMTIFGMRDVAYKNSDYMPFFNEHGSGYSLRKGFMNDEWLTNSKETVDKMLIRYAEVLITYAEAIYEYNGAISDAQLDQTVNALRDRVHFTVKLTNSFAQSNSLDIREEIRRERTVELLDEGFRYDDIIRWKIAEKVLPVDIIGAKFVQEETTKKREDLQNRLTDNTGNLNGKFVYDQEDLFVIELKESRSFNPQKDYLYPIPLNEIALTQKAITQNPSWE</sequence>
<dbReference type="InterPro" id="IPR012944">
    <property type="entry name" value="SusD_RagB_dom"/>
</dbReference>
<keyword evidence="3" id="KW-0472">Membrane</keyword>
<dbReference type="EMBL" id="SNRY01000286">
    <property type="protein sequence ID" value="KAA6343137.1"/>
    <property type="molecule type" value="Genomic_DNA"/>
</dbReference>
<gene>
    <name evidence="7" type="ORF">EZS27_009163</name>
</gene>
<keyword evidence="2" id="KW-0732">Signal</keyword>